<dbReference type="AlphaFoldDB" id="A0A6P1W2K9"/>
<dbReference type="EMBL" id="CP045997">
    <property type="protein sequence ID" value="QHV98239.1"/>
    <property type="molecule type" value="Genomic_DNA"/>
</dbReference>
<protein>
    <submittedName>
        <fullName evidence="1">Uncharacterized protein</fullName>
    </submittedName>
</protein>
<accession>A0A6P1W2K9</accession>
<keyword evidence="2" id="KW-1185">Reference proteome</keyword>
<sequence length="216" mass="25061">MYFFTVGVSAQSLLEEGIIYYKSDSIINPANSSCTPLLREIRIYKKGNLYRAEFIKKDEKDTRLSEMEVQLINREGKYLFKAVHPFMDKMALFITLEDEKQRQAERSIEGHLKTYKLRSIKKEESLLAIPVKRAGLANVIDTMDLDVLIADKIAIGFGLFFEEYRKIAGTPLRFYDKESDCFIRYTATHIDLKQLPASLFEMDSEYKIITLDQVTK</sequence>
<dbReference type="KEGG" id="senf:GJR95_25980"/>
<proteinExistence type="predicted"/>
<name>A0A6P1W2K9_9BACT</name>
<evidence type="ECO:0000313" key="2">
    <source>
        <dbReference type="Proteomes" id="UP000464577"/>
    </source>
</evidence>
<dbReference type="Proteomes" id="UP000464577">
    <property type="component" value="Chromosome"/>
</dbReference>
<evidence type="ECO:0000313" key="1">
    <source>
        <dbReference type="EMBL" id="QHV98239.1"/>
    </source>
</evidence>
<reference evidence="1 2" key="1">
    <citation type="submission" date="2019-11" db="EMBL/GenBank/DDBJ databases">
        <title>Spirosoma endbachense sp. nov., isolated from a natural salt meadow.</title>
        <authorList>
            <person name="Rojas J."/>
            <person name="Ambika Manirajan B."/>
            <person name="Ratering S."/>
            <person name="Suarez C."/>
            <person name="Geissler-Plaum R."/>
            <person name="Schnell S."/>
        </authorList>
    </citation>
    <scope>NUCLEOTIDE SEQUENCE [LARGE SCALE GENOMIC DNA]</scope>
    <source>
        <strain evidence="1 2">I-24</strain>
    </source>
</reference>
<gene>
    <name evidence="1" type="ORF">GJR95_25980</name>
</gene>
<organism evidence="1 2">
    <name type="scientific">Spirosoma endbachense</name>
    <dbReference type="NCBI Taxonomy" id="2666025"/>
    <lineage>
        <taxon>Bacteria</taxon>
        <taxon>Pseudomonadati</taxon>
        <taxon>Bacteroidota</taxon>
        <taxon>Cytophagia</taxon>
        <taxon>Cytophagales</taxon>
        <taxon>Cytophagaceae</taxon>
        <taxon>Spirosoma</taxon>
    </lineage>
</organism>
<dbReference type="RefSeq" id="WP_162388652.1">
    <property type="nucleotide sequence ID" value="NZ_CP045997.1"/>
</dbReference>